<evidence type="ECO:0000313" key="1">
    <source>
        <dbReference type="Proteomes" id="UP000887576"/>
    </source>
</evidence>
<accession>A0AC34RG35</accession>
<reference evidence="2" key="1">
    <citation type="submission" date="2022-11" db="UniProtKB">
        <authorList>
            <consortium name="WormBaseParasite"/>
        </authorList>
    </citation>
    <scope>IDENTIFICATION</scope>
</reference>
<evidence type="ECO:0000313" key="2">
    <source>
        <dbReference type="WBParaSite" id="JU765_v2.g6234.t1"/>
    </source>
</evidence>
<sequence length="689" mass="79363">MLEVNCRSFLSEFNASKFVVYLALFFFSITLALKLDNVFNYSFYAAFSPFKLEIQGSQIDKQLSWLLLFSPLFILSFFCMIVAVWAIRHDRTFDFELMFSVNIIQFVFISFKLDGALNWSWMIVFVPIWILFSLCFIGTFYSLTLAIFVGRSSNLANLHRRSHFFNAITHMLLTIPLLVFFIFIADKFDAMETGLTRHGDMPFTIIICPLLISLFVCILMSFGSKSGNTWWFGMRKPFFSYTFDAFPCLQQYANISYRFGAEATDGPVQQPRPRNVVGNLSPSNSNHSEQVQMIRNDDRVIIKMGQQYLCSIESPDYFGITCHWFIAVDDRMKTFYDLLNVSPTATPSEIKQGYFESLRLNHPDRGATDLEVFAQIQKAYETLKDLDKRNKYNLWLEEQRLRSDENTGIIDEFYWNTCQKAGEEEENLDFLPNCRCCGDFYLIEKEDLNKIIDFAVFDCSSCSVKLKMNPPIKILVLGDPDVGKTTFVNILCNDHDKPLTSTVGCNIEVFYHVYSAGTPKESTEIIELWDIGGAFLHRQTAREVFMDDAVGVIFVHDLSNSKSEENLMQWATLLYEPSASEKKKLPQPLSFATDFATTQQLPTLFVGTHLDLHPNRNHTDASLAKIRFQPLTFGLHLDCRKSLFPGSTQRLQINKFFDAVVDYTRTLQKQTDTANMGGYNSYHRRRVFT</sequence>
<organism evidence="1 2">
    <name type="scientific">Panagrolaimus sp. JU765</name>
    <dbReference type="NCBI Taxonomy" id="591449"/>
    <lineage>
        <taxon>Eukaryota</taxon>
        <taxon>Metazoa</taxon>
        <taxon>Ecdysozoa</taxon>
        <taxon>Nematoda</taxon>
        <taxon>Chromadorea</taxon>
        <taxon>Rhabditida</taxon>
        <taxon>Tylenchina</taxon>
        <taxon>Panagrolaimomorpha</taxon>
        <taxon>Panagrolaimoidea</taxon>
        <taxon>Panagrolaimidae</taxon>
        <taxon>Panagrolaimus</taxon>
    </lineage>
</organism>
<name>A0AC34RG35_9BILA</name>
<proteinExistence type="predicted"/>
<protein>
    <submittedName>
        <fullName evidence="2">Uncharacterized protein</fullName>
    </submittedName>
</protein>
<dbReference type="Proteomes" id="UP000887576">
    <property type="component" value="Unplaced"/>
</dbReference>
<dbReference type="WBParaSite" id="JU765_v2.g6234.t1">
    <property type="protein sequence ID" value="JU765_v2.g6234.t1"/>
    <property type="gene ID" value="JU765_v2.g6234"/>
</dbReference>